<feature type="active site" description="Nucleophile" evidence="4">
    <location>
        <position position="57"/>
    </location>
</feature>
<protein>
    <submittedName>
        <fullName evidence="6">Patatin family protein</fullName>
    </submittedName>
</protein>
<feature type="domain" description="PNPLA" evidence="5">
    <location>
        <begin position="18"/>
        <end position="238"/>
    </location>
</feature>
<dbReference type="GO" id="GO:0016042">
    <property type="term" value="P:lipid catabolic process"/>
    <property type="evidence" value="ECO:0007669"/>
    <property type="project" value="UniProtKB-UniRule"/>
</dbReference>
<evidence type="ECO:0000313" key="6">
    <source>
        <dbReference type="EMBL" id="RVT88807.1"/>
    </source>
</evidence>
<dbReference type="AlphaFoldDB" id="A0A437LTV2"/>
<feature type="active site" description="Proton acceptor" evidence="4">
    <location>
        <position position="224"/>
    </location>
</feature>
<dbReference type="Proteomes" id="UP000288587">
    <property type="component" value="Unassembled WGS sequence"/>
</dbReference>
<evidence type="ECO:0000313" key="7">
    <source>
        <dbReference type="Proteomes" id="UP000288587"/>
    </source>
</evidence>
<comment type="caution">
    <text evidence="6">The sequence shown here is derived from an EMBL/GenBank/DDBJ whole genome shotgun (WGS) entry which is preliminary data.</text>
</comment>
<feature type="short sequence motif" description="GXGXXG" evidence="4">
    <location>
        <begin position="22"/>
        <end position="27"/>
    </location>
</feature>
<feature type="short sequence motif" description="GXSXG" evidence="4">
    <location>
        <begin position="55"/>
        <end position="59"/>
    </location>
</feature>
<gene>
    <name evidence="6" type="ORF">EOD73_07515</name>
</gene>
<dbReference type="Pfam" id="PF01734">
    <property type="entry name" value="Patatin"/>
    <property type="match status" value="1"/>
</dbReference>
<evidence type="ECO:0000256" key="2">
    <source>
        <dbReference type="ARBA" id="ARBA00022963"/>
    </source>
</evidence>
<evidence type="ECO:0000259" key="5">
    <source>
        <dbReference type="PROSITE" id="PS51635"/>
    </source>
</evidence>
<dbReference type="PROSITE" id="PS51635">
    <property type="entry name" value="PNPLA"/>
    <property type="match status" value="1"/>
</dbReference>
<keyword evidence="1 4" id="KW-0378">Hydrolase</keyword>
<evidence type="ECO:0000256" key="1">
    <source>
        <dbReference type="ARBA" id="ARBA00022801"/>
    </source>
</evidence>
<proteinExistence type="predicted"/>
<sequence length="418" mass="45704">MPARRSRPAAPSRPRIGLALAGGGPLGAIYEVGALCALEESIDGLDITQCDGFIGVSAGGIIAACLANGLSPRELVAGFIENSAPPPDHFDPRVLLHPNWREIRSRLRRLPKLVGEAAWRVLVERRSLLGALELLGQALPAGLLSSDPLAAQLKAMFSLPGRSDDFRQLQRRLLLVASDLDSGEAVAFGTPGWDHVPISRAVQASAALPGLYPPVLIDGRYLVDGALKKTMHGSLLLDQGIDLLFMLNPLVPYEVSPKDKQLRAKPGIPKLVDGGLPVVLSQMLRSLIHSRLELGMRNYTRSHPDTDIVFFEPDHRDAELFLANTFSYRHRRELAEHAFQSTRADLLRRAPDLAPKLAKHGLHLDMDRLLDPTRRLLTVWDTPSRTPAERALLQLDEILTLLEARAKQAAQALEAEAA</sequence>
<feature type="short sequence motif" description="DGA/G" evidence="4">
    <location>
        <begin position="224"/>
        <end position="226"/>
    </location>
</feature>
<keyword evidence="2 4" id="KW-0442">Lipid degradation</keyword>
<name>A0A437LTV2_9BURK</name>
<dbReference type="OrthoDB" id="5290098at2"/>
<organism evidence="6 7">
    <name type="scientific">Inhella crocodyli</name>
    <dbReference type="NCBI Taxonomy" id="2499851"/>
    <lineage>
        <taxon>Bacteria</taxon>
        <taxon>Pseudomonadati</taxon>
        <taxon>Pseudomonadota</taxon>
        <taxon>Betaproteobacteria</taxon>
        <taxon>Burkholderiales</taxon>
        <taxon>Sphaerotilaceae</taxon>
        <taxon>Inhella</taxon>
    </lineage>
</organism>
<keyword evidence="3 4" id="KW-0443">Lipid metabolism</keyword>
<dbReference type="InterPro" id="IPR002641">
    <property type="entry name" value="PNPLA_dom"/>
</dbReference>
<dbReference type="Gene3D" id="3.40.1090.10">
    <property type="entry name" value="Cytosolic phospholipase A2 catalytic domain"/>
    <property type="match status" value="2"/>
</dbReference>
<dbReference type="RefSeq" id="WP_127682261.1">
    <property type="nucleotide sequence ID" value="NZ_SACM01000001.1"/>
</dbReference>
<keyword evidence="7" id="KW-1185">Reference proteome</keyword>
<dbReference type="PANTHER" id="PTHR14226:SF57">
    <property type="entry name" value="BLR7027 PROTEIN"/>
    <property type="match status" value="1"/>
</dbReference>
<evidence type="ECO:0000256" key="3">
    <source>
        <dbReference type="ARBA" id="ARBA00023098"/>
    </source>
</evidence>
<dbReference type="PANTHER" id="PTHR14226">
    <property type="entry name" value="NEUROPATHY TARGET ESTERASE/SWISS CHEESE D.MELANOGASTER"/>
    <property type="match status" value="1"/>
</dbReference>
<dbReference type="EMBL" id="SACM01000001">
    <property type="protein sequence ID" value="RVT88807.1"/>
    <property type="molecule type" value="Genomic_DNA"/>
</dbReference>
<accession>A0A437LTV2</accession>
<dbReference type="GO" id="GO:0016787">
    <property type="term" value="F:hydrolase activity"/>
    <property type="evidence" value="ECO:0007669"/>
    <property type="project" value="UniProtKB-UniRule"/>
</dbReference>
<dbReference type="SUPFAM" id="SSF52151">
    <property type="entry name" value="FabD/lysophospholipase-like"/>
    <property type="match status" value="1"/>
</dbReference>
<dbReference type="InterPro" id="IPR050301">
    <property type="entry name" value="NTE"/>
</dbReference>
<reference evidence="6 7" key="1">
    <citation type="submission" date="2019-01" db="EMBL/GenBank/DDBJ databases">
        <authorList>
            <person name="Chen W.-M."/>
        </authorList>
    </citation>
    <scope>NUCLEOTIDE SEQUENCE [LARGE SCALE GENOMIC DNA]</scope>
    <source>
        <strain evidence="6 7">CCP-18</strain>
    </source>
</reference>
<dbReference type="InterPro" id="IPR016035">
    <property type="entry name" value="Acyl_Trfase/lysoPLipase"/>
</dbReference>
<evidence type="ECO:0000256" key="4">
    <source>
        <dbReference type="PROSITE-ProRule" id="PRU01161"/>
    </source>
</evidence>